<feature type="region of interest" description="Disordered" evidence="2">
    <location>
        <begin position="708"/>
        <end position="762"/>
    </location>
</feature>
<feature type="compositionally biased region" description="Polar residues" evidence="2">
    <location>
        <begin position="90"/>
        <end position="101"/>
    </location>
</feature>
<keyword evidence="4" id="KW-1185">Reference proteome</keyword>
<evidence type="ECO:0000313" key="3">
    <source>
        <dbReference type="EMBL" id="TVU47536.1"/>
    </source>
</evidence>
<feature type="non-terminal residue" evidence="3">
    <location>
        <position position="1"/>
    </location>
</feature>
<evidence type="ECO:0000256" key="2">
    <source>
        <dbReference type="SAM" id="MobiDB-lite"/>
    </source>
</evidence>
<dbReference type="Proteomes" id="UP000324897">
    <property type="component" value="Chromosome 5"/>
</dbReference>
<reference evidence="3 4" key="1">
    <citation type="journal article" date="2019" name="Sci. Rep.">
        <title>A high-quality genome of Eragrostis curvula grass provides insights into Poaceae evolution and supports new strategies to enhance forage quality.</title>
        <authorList>
            <person name="Carballo J."/>
            <person name="Santos B.A.C.M."/>
            <person name="Zappacosta D."/>
            <person name="Garbus I."/>
            <person name="Selva J.P."/>
            <person name="Gallo C.A."/>
            <person name="Diaz A."/>
            <person name="Albertini E."/>
            <person name="Caccamo M."/>
            <person name="Echenique V."/>
        </authorList>
    </citation>
    <scope>NUCLEOTIDE SEQUENCE [LARGE SCALE GENOMIC DNA]</scope>
    <source>
        <strain evidence="4">cv. Victoria</strain>
        <tissue evidence="3">Leaf</tissue>
    </source>
</reference>
<organism evidence="3 4">
    <name type="scientific">Eragrostis curvula</name>
    <name type="common">weeping love grass</name>
    <dbReference type="NCBI Taxonomy" id="38414"/>
    <lineage>
        <taxon>Eukaryota</taxon>
        <taxon>Viridiplantae</taxon>
        <taxon>Streptophyta</taxon>
        <taxon>Embryophyta</taxon>
        <taxon>Tracheophyta</taxon>
        <taxon>Spermatophyta</taxon>
        <taxon>Magnoliopsida</taxon>
        <taxon>Liliopsida</taxon>
        <taxon>Poales</taxon>
        <taxon>Poaceae</taxon>
        <taxon>PACMAD clade</taxon>
        <taxon>Chloridoideae</taxon>
        <taxon>Eragrostideae</taxon>
        <taxon>Eragrostidinae</taxon>
        <taxon>Eragrostis</taxon>
    </lineage>
</organism>
<feature type="compositionally biased region" description="Basic residues" evidence="2">
    <location>
        <begin position="715"/>
        <end position="727"/>
    </location>
</feature>
<keyword evidence="1" id="KW-0175">Coiled coil</keyword>
<feature type="region of interest" description="Disordered" evidence="2">
    <location>
        <begin position="623"/>
        <end position="657"/>
    </location>
</feature>
<gene>
    <name evidence="3" type="ORF">EJB05_07140</name>
</gene>
<feature type="coiled-coil region" evidence="1">
    <location>
        <begin position="355"/>
        <end position="452"/>
    </location>
</feature>
<comment type="caution">
    <text evidence="3">The sequence shown here is derived from an EMBL/GenBank/DDBJ whole genome shotgun (WGS) entry which is preliminary data.</text>
</comment>
<dbReference type="Gramene" id="TVU47536">
    <property type="protein sequence ID" value="TVU47536"/>
    <property type="gene ID" value="EJB05_07140"/>
</dbReference>
<name>A0A5J9WHX3_9POAL</name>
<accession>A0A5J9WHX3</accession>
<feature type="region of interest" description="Disordered" evidence="2">
    <location>
        <begin position="1"/>
        <end position="125"/>
    </location>
</feature>
<protein>
    <submittedName>
        <fullName evidence="3">Uncharacterized protein</fullName>
    </submittedName>
</protein>
<dbReference type="EMBL" id="RWGY01000004">
    <property type="protein sequence ID" value="TVU47536.1"/>
    <property type="molecule type" value="Genomic_DNA"/>
</dbReference>
<dbReference type="AlphaFoldDB" id="A0A5J9WHX3"/>
<feature type="compositionally biased region" description="Basic and acidic residues" evidence="2">
    <location>
        <begin position="1"/>
        <end position="13"/>
    </location>
</feature>
<sequence>MPSDWRSSEENVRKKAKVHKSSSKDCSDKAVNEVRPQTASAAAASKPPSKAPVSSSKDSATRPVSDKPAMSFRPSKVYNLMDVITGPKGGNQSSAKTSSVLKETPSKSLAGPVKGSSSSSSADAGKFMVSEKAKTQDKDAKAVATAPSTAGSKAKIQDKDAEAGVIVPVSPRSKAKIQDKTQAGVHEASGEAQIQDKDLGEGAVSGCHLSLLNISELRQMAANLGTLSDRSAVQLPIEPHVQPRGILSPSAGGELFLHSVFEAMQEEFLPFYVTFDSVEAAEGSSLACDEVPANTFIMSAQAAEPFVAAANRIRLPQVEEELMSQGGDALYKSLLSSQVKTLAITHASLRQYRELSKMKSDRDTLRKDLAALEMKVKEKEEALALSEKCLAELGSEKEVLVKSAEDFEAKVASLDKQVEDLDASLAKAVKNNEDLIAKIDAADQELAGLVKAEELRLPDVCGQVRDALVSVGAAPDPLPEDASTEHYQGWLTANIPYVIKACRAFSKNAVQLAVRDVLFSLKAGGSDALAKAIDDSFSFATTNSTPPALIGALVKFANNIDESFWNTVLSIGQQPQSEDSSDFSLSEFATPKTYSDVVSGKCAAPESSSDVSLSEFATPKASSDVVSGKCDAPESSSDVSLSEFATPKPSSHNLARNEPPIEIFSFPSEINLSSESDPLSPIEEGEGPLIFPPGSHVAIGRVYRPDDNVFEGHRGCTKQRSRGRRPRGGSSSSRGTIKKKSSGLRRRDPPVYYEDPSSPFDTASHVERMISSGVVDPVFQRPYSPSSGYDIDEFSVVCHMMLDLGLIVKQEPDDGSP</sequence>
<proteinExistence type="predicted"/>
<feature type="compositionally biased region" description="Basic and acidic residues" evidence="2">
    <location>
        <begin position="22"/>
        <end position="32"/>
    </location>
</feature>
<feature type="compositionally biased region" description="Low complexity" evidence="2">
    <location>
        <begin position="39"/>
        <end position="58"/>
    </location>
</feature>
<evidence type="ECO:0000256" key="1">
    <source>
        <dbReference type="SAM" id="Coils"/>
    </source>
</evidence>
<evidence type="ECO:0000313" key="4">
    <source>
        <dbReference type="Proteomes" id="UP000324897"/>
    </source>
</evidence>